<gene>
    <name evidence="3" type="ordered locus">Mhar_1744</name>
</gene>
<feature type="region of interest" description="Disordered" evidence="1">
    <location>
        <begin position="1"/>
        <end position="24"/>
    </location>
</feature>
<dbReference type="AlphaFoldDB" id="G7WQV9"/>
<evidence type="ECO:0000256" key="2">
    <source>
        <dbReference type="SAM" id="Phobius"/>
    </source>
</evidence>
<feature type="transmembrane region" description="Helical" evidence="2">
    <location>
        <begin position="34"/>
        <end position="52"/>
    </location>
</feature>
<dbReference type="KEGG" id="mhi:Mhar_1744"/>
<evidence type="ECO:0000313" key="4">
    <source>
        <dbReference type="Proteomes" id="UP000005877"/>
    </source>
</evidence>
<organism evidence="3 4">
    <name type="scientific">Methanothrix harundinacea (strain 6Ac)</name>
    <name type="common">Methanosaeta harundinacea</name>
    <dbReference type="NCBI Taxonomy" id="1110509"/>
    <lineage>
        <taxon>Archaea</taxon>
        <taxon>Methanobacteriati</taxon>
        <taxon>Methanobacteriota</taxon>
        <taxon>Stenosarchaea group</taxon>
        <taxon>Methanomicrobia</taxon>
        <taxon>Methanotrichales</taxon>
        <taxon>Methanotrichaceae</taxon>
        <taxon>Methanothrix</taxon>
    </lineage>
</organism>
<proteinExistence type="predicted"/>
<dbReference type="STRING" id="1110509.Mhar_1744"/>
<protein>
    <submittedName>
        <fullName evidence="3">Uncharacterized protein</fullName>
    </submittedName>
</protein>
<dbReference type="HOGENOM" id="CLU_1682697_0_0_2"/>
<keyword evidence="4" id="KW-1185">Reference proteome</keyword>
<dbReference type="PATRIC" id="fig|1110509.7.peg.1938"/>
<accession>G7WQV9</accession>
<dbReference type="EMBL" id="CP003117">
    <property type="protein sequence ID" value="AET65102.1"/>
    <property type="molecule type" value="Genomic_DNA"/>
</dbReference>
<sequence>MEGGEEMVSRRRADGDPGGGEGDEGQIGGYWKRFLFGIAVMAVIFTGLLLAIDHLGLVAPAGDGADLPPRIELFEAVPDSVRPGEGTVLRWRVSGVSLADEVRIEPGIGAVAREGRLAVQPEETTVYTLTAINAAGEDEARATVEVAGAEQPALSP</sequence>
<reference evidence="3 4" key="1">
    <citation type="journal article" date="2012" name="PLoS ONE">
        <title>The genome characteristics and predicted function of methyl-group oxidation pathway in the obligate aceticlastic methanogens, Methanosaeta spp.</title>
        <authorList>
            <person name="Zhu J."/>
            <person name="Zheng H."/>
            <person name="Ai G."/>
            <person name="Zhang G."/>
            <person name="Liu D."/>
            <person name="Liu X."/>
            <person name="Dong X."/>
        </authorList>
    </citation>
    <scope>NUCLEOTIDE SEQUENCE [LARGE SCALE GENOMIC DNA]</scope>
    <source>
        <strain evidence="3 4">6Ac</strain>
    </source>
</reference>
<keyword evidence="2" id="KW-0472">Membrane</keyword>
<evidence type="ECO:0000313" key="3">
    <source>
        <dbReference type="EMBL" id="AET65102.1"/>
    </source>
</evidence>
<name>G7WQV9_METH6</name>
<keyword evidence="2" id="KW-0812">Transmembrane</keyword>
<evidence type="ECO:0000256" key="1">
    <source>
        <dbReference type="SAM" id="MobiDB-lite"/>
    </source>
</evidence>
<dbReference type="Proteomes" id="UP000005877">
    <property type="component" value="Chromosome"/>
</dbReference>
<keyword evidence="2" id="KW-1133">Transmembrane helix</keyword>